<evidence type="ECO:0000256" key="2">
    <source>
        <dbReference type="ARBA" id="ARBA00023157"/>
    </source>
</evidence>
<comment type="subcellular location">
    <subcellularLocation>
        <location evidence="3">Mitochondrion</location>
    </subcellularLocation>
</comment>
<feature type="non-terminal residue" evidence="4">
    <location>
        <position position="1"/>
    </location>
</feature>
<dbReference type="EMBL" id="JARBHB010000002">
    <property type="protein sequence ID" value="KAJ8894298.1"/>
    <property type="molecule type" value="Genomic_DNA"/>
</dbReference>
<sequence>DPDDRSLRKVELQVLIPEKIRQKSRNEKCAEEVKAFTACGKDAGLLVVVKCRKENAVMKSCLNKWYHDEEFKRQCTEEYLTERSEFRRTGISRKKSKEKH</sequence>
<comment type="similarity">
    <text evidence="1 3">Belongs to the CMC family.</text>
</comment>
<reference evidence="4 5" key="1">
    <citation type="submission" date="2023-02" db="EMBL/GenBank/DDBJ databases">
        <title>LHISI_Scaffold_Assembly.</title>
        <authorList>
            <person name="Stuart O.P."/>
            <person name="Cleave R."/>
            <person name="Magrath M.J.L."/>
            <person name="Mikheyev A.S."/>
        </authorList>
    </citation>
    <scope>NUCLEOTIDE SEQUENCE [LARGE SCALE GENOMIC DNA]</scope>
    <source>
        <strain evidence="4">Daus_M_001</strain>
        <tissue evidence="4">Leg muscle</tissue>
    </source>
</reference>
<gene>
    <name evidence="4" type="ORF">PR048_006913</name>
</gene>
<evidence type="ECO:0000313" key="5">
    <source>
        <dbReference type="Proteomes" id="UP001159363"/>
    </source>
</evidence>
<dbReference type="Proteomes" id="UP001159363">
    <property type="component" value="Chromosome 2"/>
</dbReference>
<proteinExistence type="inferred from homology"/>
<organism evidence="4 5">
    <name type="scientific">Dryococelus australis</name>
    <dbReference type="NCBI Taxonomy" id="614101"/>
    <lineage>
        <taxon>Eukaryota</taxon>
        <taxon>Metazoa</taxon>
        <taxon>Ecdysozoa</taxon>
        <taxon>Arthropoda</taxon>
        <taxon>Hexapoda</taxon>
        <taxon>Insecta</taxon>
        <taxon>Pterygota</taxon>
        <taxon>Neoptera</taxon>
        <taxon>Polyneoptera</taxon>
        <taxon>Phasmatodea</taxon>
        <taxon>Verophasmatodea</taxon>
        <taxon>Anareolatae</taxon>
        <taxon>Phasmatidae</taxon>
        <taxon>Eurycanthinae</taxon>
        <taxon>Dryococelus</taxon>
    </lineage>
</organism>
<keyword evidence="2" id="KW-1015">Disulfide bond</keyword>
<accession>A0ABQ9ICA2</accession>
<dbReference type="PANTHER" id="PTHR22977">
    <property type="entry name" value="COX ASSEMBLY MITOCHONDRIAL PROTEIN"/>
    <property type="match status" value="1"/>
</dbReference>
<dbReference type="InterPro" id="IPR013892">
    <property type="entry name" value="Cyt_c_biogenesis_Cmc1-like"/>
</dbReference>
<keyword evidence="5" id="KW-1185">Reference proteome</keyword>
<comment type="caution">
    <text evidence="4">The sequence shown here is derived from an EMBL/GenBank/DDBJ whole genome shotgun (WGS) entry which is preliminary data.</text>
</comment>
<name>A0ABQ9ICA2_9NEOP</name>
<keyword evidence="3" id="KW-0496">Mitochondrion</keyword>
<evidence type="ECO:0000256" key="1">
    <source>
        <dbReference type="ARBA" id="ARBA00007347"/>
    </source>
</evidence>
<dbReference type="Pfam" id="PF08583">
    <property type="entry name" value="Cmc1"/>
    <property type="match status" value="1"/>
</dbReference>
<protein>
    <recommendedName>
        <fullName evidence="3">COX assembly mitochondrial protein</fullName>
    </recommendedName>
</protein>
<dbReference type="PANTHER" id="PTHR22977:SF5">
    <property type="entry name" value="COX ASSEMBLY MITOCHONDRIAL PROTEIN HOMOLOG"/>
    <property type="match status" value="1"/>
</dbReference>
<evidence type="ECO:0000313" key="4">
    <source>
        <dbReference type="EMBL" id="KAJ8894298.1"/>
    </source>
</evidence>
<evidence type="ECO:0000256" key="3">
    <source>
        <dbReference type="RuleBase" id="RU364104"/>
    </source>
</evidence>